<dbReference type="InterPro" id="IPR053318">
    <property type="entry name" value="GT64"/>
</dbReference>
<reference evidence="5 6" key="1">
    <citation type="journal article" date="2014" name="Nat. Commun.">
        <title>Klebsormidium flaccidum genome reveals primary factors for plant terrestrial adaptation.</title>
        <authorList>
            <person name="Hori K."/>
            <person name="Maruyama F."/>
            <person name="Fujisawa T."/>
            <person name="Togashi T."/>
            <person name="Yamamoto N."/>
            <person name="Seo M."/>
            <person name="Sato S."/>
            <person name="Yamada T."/>
            <person name="Mori H."/>
            <person name="Tajima N."/>
            <person name="Moriyama T."/>
            <person name="Ikeuchi M."/>
            <person name="Watanabe M."/>
            <person name="Wada H."/>
            <person name="Kobayashi K."/>
            <person name="Saito M."/>
            <person name="Masuda T."/>
            <person name="Sasaki-Sekimoto Y."/>
            <person name="Mashiguchi K."/>
            <person name="Awai K."/>
            <person name="Shimojima M."/>
            <person name="Masuda S."/>
            <person name="Iwai M."/>
            <person name="Nobusawa T."/>
            <person name="Narise T."/>
            <person name="Kondo S."/>
            <person name="Saito H."/>
            <person name="Sato R."/>
            <person name="Murakawa M."/>
            <person name="Ihara Y."/>
            <person name="Oshima-Yamada Y."/>
            <person name="Ohtaka K."/>
            <person name="Satoh M."/>
            <person name="Sonobe K."/>
            <person name="Ishii M."/>
            <person name="Ohtani R."/>
            <person name="Kanamori-Sato M."/>
            <person name="Honoki R."/>
            <person name="Miyazaki D."/>
            <person name="Mochizuki H."/>
            <person name="Umetsu J."/>
            <person name="Higashi K."/>
            <person name="Shibata D."/>
            <person name="Kamiya Y."/>
            <person name="Sato N."/>
            <person name="Nakamura Y."/>
            <person name="Tabata S."/>
            <person name="Ida S."/>
            <person name="Kurokawa K."/>
            <person name="Ohta H."/>
        </authorList>
    </citation>
    <scope>NUCLEOTIDE SEQUENCE [LARGE SCALE GENOMIC DNA]</scope>
    <source>
        <strain evidence="5 6">NIES-2285</strain>
    </source>
</reference>
<dbReference type="GO" id="GO:0016757">
    <property type="term" value="F:glycosyltransferase activity"/>
    <property type="evidence" value="ECO:0007669"/>
    <property type="project" value="InterPro"/>
</dbReference>
<accession>A0A1Y1I4C2</accession>
<evidence type="ECO:0000256" key="1">
    <source>
        <dbReference type="ARBA" id="ARBA00008700"/>
    </source>
</evidence>
<evidence type="ECO:0000256" key="2">
    <source>
        <dbReference type="ARBA" id="ARBA00022679"/>
    </source>
</evidence>
<dbReference type="GO" id="GO:0016020">
    <property type="term" value="C:membrane"/>
    <property type="evidence" value="ECO:0007669"/>
    <property type="project" value="InterPro"/>
</dbReference>
<keyword evidence="6" id="KW-1185">Reference proteome</keyword>
<gene>
    <name evidence="5" type="ORF">KFL_001540150</name>
</gene>
<evidence type="ECO:0000256" key="3">
    <source>
        <dbReference type="ARBA" id="ARBA00023157"/>
    </source>
</evidence>
<dbReference type="AlphaFoldDB" id="A0A1Y1I4C2"/>
<feature type="domain" description="Glycosyl transferase 64" evidence="4">
    <location>
        <begin position="68"/>
        <end position="317"/>
    </location>
</feature>
<name>A0A1Y1I4C2_KLENI</name>
<proteinExistence type="inferred from homology"/>
<evidence type="ECO:0000259" key="4">
    <source>
        <dbReference type="Pfam" id="PF09258"/>
    </source>
</evidence>
<dbReference type="InterPro" id="IPR029044">
    <property type="entry name" value="Nucleotide-diphossugar_trans"/>
</dbReference>
<dbReference type="Pfam" id="PF09258">
    <property type="entry name" value="Glyco_transf_64"/>
    <property type="match status" value="1"/>
</dbReference>
<comment type="similarity">
    <text evidence="1">Belongs to the glycosyltransferase 64 family.</text>
</comment>
<keyword evidence="2 5" id="KW-0808">Transferase</keyword>
<dbReference type="OMA" id="GGGTKEY"/>
<dbReference type="STRING" id="105231.A0A1Y1I4C2"/>
<dbReference type="Proteomes" id="UP000054558">
    <property type="component" value="Unassembled WGS sequence"/>
</dbReference>
<dbReference type="EMBL" id="DF237103">
    <property type="protein sequence ID" value="GAQ83597.1"/>
    <property type="molecule type" value="Genomic_DNA"/>
</dbReference>
<sequence length="326" mass="37670">MHSPRCWYKGKSRGWHYKSMSQSVRFSILFSILAFSATLVVICKGWTGQDTWYAEAPGLTELGKQKRYTIVVNTFKRHDLLKRSLEHYGHCNRADAIRVQWSEADPPPADVASFLTADRGMPGSDDSVEVKFDVHLEDSLNNRFKPLPDVRTEAIFSVDDDLLVPCETLEFAFELWTSAPDQLVGFVPRMHWRKKHSTPAEYSYGGWWSVWWTGRYSMILTKAAFLHHKYFEQYTNELPREIFAYAHKARNCEDIAMSFLVANQTGAPPLWVKGAFSEIGSYGISSLGNHQQRRSECLNQFHRIYGYMPLIEGHVKAVQAVRDWFW</sequence>
<organism evidence="5 6">
    <name type="scientific">Klebsormidium nitens</name>
    <name type="common">Green alga</name>
    <name type="synonym">Ulothrix nitens</name>
    <dbReference type="NCBI Taxonomy" id="105231"/>
    <lineage>
        <taxon>Eukaryota</taxon>
        <taxon>Viridiplantae</taxon>
        <taxon>Streptophyta</taxon>
        <taxon>Klebsormidiophyceae</taxon>
        <taxon>Klebsormidiales</taxon>
        <taxon>Klebsormidiaceae</taxon>
        <taxon>Klebsormidium</taxon>
    </lineage>
</organism>
<keyword evidence="3" id="KW-1015">Disulfide bond</keyword>
<dbReference type="InterPro" id="IPR015338">
    <property type="entry name" value="GT64_dom"/>
</dbReference>
<dbReference type="OrthoDB" id="5954868at2759"/>
<dbReference type="Gene3D" id="3.90.550.10">
    <property type="entry name" value="Spore Coat Polysaccharide Biosynthesis Protein SpsA, Chain A"/>
    <property type="match status" value="1"/>
</dbReference>
<dbReference type="SUPFAM" id="SSF53448">
    <property type="entry name" value="Nucleotide-diphospho-sugar transferases"/>
    <property type="match status" value="1"/>
</dbReference>
<evidence type="ECO:0000313" key="6">
    <source>
        <dbReference type="Proteomes" id="UP000054558"/>
    </source>
</evidence>
<evidence type="ECO:0000313" key="5">
    <source>
        <dbReference type="EMBL" id="GAQ83597.1"/>
    </source>
</evidence>
<protein>
    <submittedName>
        <fullName evidence="5">Acetylglucosaminyltransferase</fullName>
    </submittedName>
</protein>
<dbReference type="PANTHER" id="PTHR48410:SF1">
    <property type="entry name" value="GLYCOSYLINOSITOL PHOSPHORYLCERAMIDE MANNOSYL TRANSFERASE 1"/>
    <property type="match status" value="1"/>
</dbReference>
<dbReference type="PANTHER" id="PTHR48410">
    <property type="entry name" value="GLYCOSYLINOSITOL PHOSPHORYLCERAMIDE MANNOSYL TRANSFERASE 1"/>
    <property type="match status" value="1"/>
</dbReference>